<evidence type="ECO:0000256" key="1">
    <source>
        <dbReference type="SAM" id="Coils"/>
    </source>
</evidence>
<name>A0A0N1IB83_LEPSE</name>
<comment type="caution">
    <text evidence="2">The sequence shown here is derived from an EMBL/GenBank/DDBJ whole genome shotgun (WGS) entry which is preliminary data.</text>
</comment>
<protein>
    <submittedName>
        <fullName evidence="2">Uncharacterized protein</fullName>
    </submittedName>
</protein>
<keyword evidence="3" id="KW-1185">Reference proteome</keyword>
<gene>
    <name evidence="2" type="ORF">ABL78_0957</name>
</gene>
<dbReference type="VEuPathDB" id="TriTrypDB:Lsey_0014_0080"/>
<organism evidence="2 3">
    <name type="scientific">Leptomonas seymouri</name>
    <dbReference type="NCBI Taxonomy" id="5684"/>
    <lineage>
        <taxon>Eukaryota</taxon>
        <taxon>Discoba</taxon>
        <taxon>Euglenozoa</taxon>
        <taxon>Kinetoplastea</taxon>
        <taxon>Metakinetoplastina</taxon>
        <taxon>Trypanosomatida</taxon>
        <taxon>Trypanosomatidae</taxon>
        <taxon>Leishmaniinae</taxon>
        <taxon>Leptomonas</taxon>
    </lineage>
</organism>
<dbReference type="Proteomes" id="UP000038009">
    <property type="component" value="Unassembled WGS sequence"/>
</dbReference>
<dbReference type="OMA" id="YNCAGLP"/>
<evidence type="ECO:0000313" key="3">
    <source>
        <dbReference type="Proteomes" id="UP000038009"/>
    </source>
</evidence>
<dbReference type="AlphaFoldDB" id="A0A0N1IB83"/>
<reference evidence="2 3" key="1">
    <citation type="journal article" date="2015" name="PLoS Pathog.">
        <title>Leptomonas seymouri: Adaptations to the Dixenous Life Cycle Analyzed by Genome Sequencing, Transcriptome Profiling and Co-infection with Leishmania donovani.</title>
        <authorList>
            <person name="Kraeva N."/>
            <person name="Butenko A."/>
            <person name="Hlavacova J."/>
            <person name="Kostygov A."/>
            <person name="Myskova J."/>
            <person name="Grybchuk D."/>
            <person name="Lestinova T."/>
            <person name="Votypka J."/>
            <person name="Volf P."/>
            <person name="Opperdoes F."/>
            <person name="Flegontov P."/>
            <person name="Lukes J."/>
            <person name="Yurchenko V."/>
        </authorList>
    </citation>
    <scope>NUCLEOTIDE SEQUENCE [LARGE SCALE GENOMIC DNA]</scope>
    <source>
        <strain evidence="2 3">ATCC 30220</strain>
    </source>
</reference>
<proteinExistence type="predicted"/>
<accession>A0A0N1IB83</accession>
<dbReference type="EMBL" id="LJSK01000014">
    <property type="protein sequence ID" value="KPI89885.1"/>
    <property type="molecule type" value="Genomic_DNA"/>
</dbReference>
<dbReference type="OrthoDB" id="265563at2759"/>
<evidence type="ECO:0000313" key="2">
    <source>
        <dbReference type="EMBL" id="KPI89885.1"/>
    </source>
</evidence>
<sequence>MQVLPQILSDRRQRLRVHEETVVQDATQRMNVAVQQLFACAAQLRQTSDVIEGSVLVLGVPTAHVLLSQLGHAMEAIQTVMDAWRTTSAAQVEHITQYRQFTVSMDQAYNTMREHRDTAERELRALRSERDRKDASFDKAVDYVQQVLTEHTKWQEAYGHNTLQWPVVDACEAAMTALHTARVTATKETNPKAKSSDAELDCGGARSLALAHASPGASKALPLPRREWAAASIDSNEGKSDVLRHRSASASTWRVSTTPSVRFSYVPPAEEVRLLQEVLAMGTGSTTLMRDIQDERARLITRQAVVRAECAKVAAALHSMRAELSALRQCLTHLLGGSGPFTPMLDDLVRFIQIRIDSEVAKRLTSPPGSIYNTAHGSPDDSYIEATKAGDSLHRLVDVEGTLGWLAGA</sequence>
<keyword evidence="1" id="KW-0175">Coiled coil</keyword>
<feature type="coiled-coil region" evidence="1">
    <location>
        <begin position="109"/>
        <end position="136"/>
    </location>
</feature>